<keyword evidence="4" id="KW-0963">Cytoplasm</keyword>
<dbReference type="EMBL" id="JAZHOV010000001">
    <property type="protein sequence ID" value="MEF2253594.1"/>
    <property type="molecule type" value="Genomic_DNA"/>
</dbReference>
<keyword evidence="8" id="KW-1185">Reference proteome</keyword>
<dbReference type="PANTHER" id="PTHR33602:SF1">
    <property type="entry name" value="REGULATORY PROTEIN RECX FAMILY PROTEIN"/>
    <property type="match status" value="1"/>
</dbReference>
<dbReference type="InterPro" id="IPR003783">
    <property type="entry name" value="Regulatory_RecX"/>
</dbReference>
<dbReference type="RefSeq" id="WP_331790377.1">
    <property type="nucleotide sequence ID" value="NZ_BAAAUO010000003.1"/>
</dbReference>
<comment type="caution">
    <text evidence="7">The sequence shown here is derived from an EMBL/GenBank/DDBJ whole genome shotgun (WGS) entry which is preliminary data.</text>
</comment>
<sequence length="240" mass="25987">MRRETGGEQSLAPVIPLFGDADFSRGSVSRGSVSRDDDLSGEDHGEACAELSAGTWHSTWVDDDDVAEDDDDPYFADAYGESRASSAATPAALDRLIKRLRRRGLSEAEATDELVADGVEKVVAEVLVAELVGKRWLGDADLAEQLVHTAVTRRREGRRAIAQVLAKRRIPRDVADAALARLPDDDAERALEFARQKAGGYRGIAVDVAIRRLVGQLQRRGYPPGVAMTAARLALADPRD</sequence>
<dbReference type="PANTHER" id="PTHR33602">
    <property type="entry name" value="REGULATORY PROTEIN RECX FAMILY PROTEIN"/>
    <property type="match status" value="1"/>
</dbReference>
<evidence type="ECO:0000256" key="5">
    <source>
        <dbReference type="SAM" id="MobiDB-lite"/>
    </source>
</evidence>
<evidence type="ECO:0000256" key="3">
    <source>
        <dbReference type="ARBA" id="ARBA00018111"/>
    </source>
</evidence>
<organism evidence="7 8">
    <name type="scientific">Microbacterium schleiferi</name>
    <dbReference type="NCBI Taxonomy" id="69362"/>
    <lineage>
        <taxon>Bacteria</taxon>
        <taxon>Bacillati</taxon>
        <taxon>Actinomycetota</taxon>
        <taxon>Actinomycetes</taxon>
        <taxon>Micrococcales</taxon>
        <taxon>Microbacteriaceae</taxon>
        <taxon>Microbacterium</taxon>
    </lineage>
</organism>
<gene>
    <name evidence="7" type="ORF">V2V91_00415</name>
</gene>
<comment type="subcellular location">
    <subcellularLocation>
        <location evidence="1">Cytoplasm</location>
    </subcellularLocation>
</comment>
<feature type="compositionally biased region" description="Basic and acidic residues" evidence="5">
    <location>
        <begin position="33"/>
        <end position="47"/>
    </location>
</feature>
<accession>A0ABU7V1M6</accession>
<dbReference type="Proteomes" id="UP001351900">
    <property type="component" value="Unassembled WGS sequence"/>
</dbReference>
<protein>
    <recommendedName>
        <fullName evidence="3">Regulatory protein RecX</fullName>
    </recommendedName>
</protein>
<evidence type="ECO:0000259" key="6">
    <source>
        <dbReference type="Pfam" id="PF02631"/>
    </source>
</evidence>
<evidence type="ECO:0000313" key="7">
    <source>
        <dbReference type="EMBL" id="MEF2253594.1"/>
    </source>
</evidence>
<comment type="similarity">
    <text evidence="2">Belongs to the RecX family.</text>
</comment>
<dbReference type="Pfam" id="PF02631">
    <property type="entry name" value="RecX_HTH2"/>
    <property type="match status" value="1"/>
</dbReference>
<name>A0ABU7V1M6_9MICO</name>
<feature type="domain" description="RecX second three-helical" evidence="6">
    <location>
        <begin position="139"/>
        <end position="179"/>
    </location>
</feature>
<proteinExistence type="inferred from homology"/>
<feature type="region of interest" description="Disordered" evidence="5">
    <location>
        <begin position="1"/>
        <end position="47"/>
    </location>
</feature>
<dbReference type="InterPro" id="IPR036388">
    <property type="entry name" value="WH-like_DNA-bd_sf"/>
</dbReference>
<evidence type="ECO:0000256" key="2">
    <source>
        <dbReference type="ARBA" id="ARBA00009695"/>
    </source>
</evidence>
<evidence type="ECO:0000313" key="8">
    <source>
        <dbReference type="Proteomes" id="UP001351900"/>
    </source>
</evidence>
<reference evidence="7 8" key="1">
    <citation type="submission" date="2024-01" db="EMBL/GenBank/DDBJ databases">
        <title>the genome sequence of strain Microbacterium schleiferi NBRC 15075.</title>
        <authorList>
            <person name="Ding Y."/>
            <person name="Zhang G."/>
        </authorList>
    </citation>
    <scope>NUCLEOTIDE SEQUENCE [LARGE SCALE GENOMIC DNA]</scope>
    <source>
        <strain evidence="7 8">NBRC 15075</strain>
    </source>
</reference>
<evidence type="ECO:0000256" key="1">
    <source>
        <dbReference type="ARBA" id="ARBA00004496"/>
    </source>
</evidence>
<dbReference type="Gene3D" id="1.10.10.10">
    <property type="entry name" value="Winged helix-like DNA-binding domain superfamily/Winged helix DNA-binding domain"/>
    <property type="match status" value="1"/>
</dbReference>
<evidence type="ECO:0000256" key="4">
    <source>
        <dbReference type="ARBA" id="ARBA00022490"/>
    </source>
</evidence>
<dbReference type="InterPro" id="IPR053924">
    <property type="entry name" value="RecX_HTH_2nd"/>
</dbReference>